<dbReference type="Proteomes" id="UP001458946">
    <property type="component" value="Unassembled WGS sequence"/>
</dbReference>
<proteinExistence type="predicted"/>
<organism evidence="8 9">
    <name type="scientific">Deinococcus xinjiangensis</name>
    <dbReference type="NCBI Taxonomy" id="457454"/>
    <lineage>
        <taxon>Bacteria</taxon>
        <taxon>Thermotogati</taxon>
        <taxon>Deinococcota</taxon>
        <taxon>Deinococci</taxon>
        <taxon>Deinococcales</taxon>
        <taxon>Deinococcaceae</taxon>
        <taxon>Deinococcus</taxon>
    </lineage>
</organism>
<keyword evidence="2" id="KW-1003">Cell membrane</keyword>
<comment type="caution">
    <text evidence="8">The sequence shown here is derived from an EMBL/GenBank/DDBJ whole genome shotgun (WGS) entry which is preliminary data.</text>
</comment>
<keyword evidence="3 6" id="KW-0812">Transmembrane</keyword>
<evidence type="ECO:0000259" key="7">
    <source>
        <dbReference type="Pfam" id="PF00892"/>
    </source>
</evidence>
<feature type="transmembrane region" description="Helical" evidence="6">
    <location>
        <begin position="51"/>
        <end position="71"/>
    </location>
</feature>
<gene>
    <name evidence="8" type="primary">rhtA</name>
    <name evidence="8" type="ORF">Dxin01_01496</name>
</gene>
<evidence type="ECO:0000313" key="8">
    <source>
        <dbReference type="EMBL" id="GAA5501757.1"/>
    </source>
</evidence>
<evidence type="ECO:0000313" key="9">
    <source>
        <dbReference type="Proteomes" id="UP001458946"/>
    </source>
</evidence>
<sequence>MLSIQGGAAFAKTLFPVLGPFGTTTLRVSLAALLLLAVLRPNLRQFSRADWLAVLPYGVSLGLMNLAFYAAVQHLPLGLAVTFEFVGPLLLALFMSRKPLDFVWVALAGLGIVLIAPHGGQLGQAGQAAPLHLGGVALALLAGAFWVVYILAGGAMGRRVSGTAGVVAGMLVAAVISLPLGILQSGSKLLHPPLLLAGLGVALLSSALPYTLEMRALRALPANVFGVLMSLEPAIAALSGLLFLGEHLTPQQWLALLCVVGASAGISLTGRGAAHTEPEPVN</sequence>
<feature type="transmembrane region" description="Helical" evidence="6">
    <location>
        <begin position="251"/>
        <end position="270"/>
    </location>
</feature>
<feature type="transmembrane region" description="Helical" evidence="6">
    <location>
        <begin position="77"/>
        <end position="95"/>
    </location>
</feature>
<evidence type="ECO:0000256" key="5">
    <source>
        <dbReference type="ARBA" id="ARBA00023136"/>
    </source>
</evidence>
<feature type="transmembrane region" description="Helical" evidence="6">
    <location>
        <begin position="102"/>
        <end position="119"/>
    </location>
</feature>
<dbReference type="InterPro" id="IPR000620">
    <property type="entry name" value="EamA_dom"/>
</dbReference>
<feature type="transmembrane region" description="Helical" evidence="6">
    <location>
        <begin position="20"/>
        <end position="39"/>
    </location>
</feature>
<dbReference type="PANTHER" id="PTHR42920:SF5">
    <property type="entry name" value="EAMA DOMAIN-CONTAINING PROTEIN"/>
    <property type="match status" value="1"/>
</dbReference>
<dbReference type="EMBL" id="BAABRN010000013">
    <property type="protein sequence ID" value="GAA5501757.1"/>
    <property type="molecule type" value="Genomic_DNA"/>
</dbReference>
<name>A0ABP9VDF8_9DEIO</name>
<feature type="domain" description="EamA" evidence="7">
    <location>
        <begin position="135"/>
        <end position="267"/>
    </location>
</feature>
<dbReference type="PANTHER" id="PTHR42920">
    <property type="entry name" value="OS03G0707200 PROTEIN-RELATED"/>
    <property type="match status" value="1"/>
</dbReference>
<protein>
    <submittedName>
        <fullName evidence="8">Threonine/homoserine exporter RhtA</fullName>
    </submittedName>
</protein>
<reference evidence="8 9" key="1">
    <citation type="submission" date="2024-02" db="EMBL/GenBank/DDBJ databases">
        <title>Deinococcus xinjiangensis NBRC 107630.</title>
        <authorList>
            <person name="Ichikawa N."/>
            <person name="Katano-Makiyama Y."/>
            <person name="Hidaka K."/>
        </authorList>
    </citation>
    <scope>NUCLEOTIDE SEQUENCE [LARGE SCALE GENOMIC DNA]</scope>
    <source>
        <strain evidence="8 9">NBRC 107630</strain>
    </source>
</reference>
<evidence type="ECO:0000256" key="4">
    <source>
        <dbReference type="ARBA" id="ARBA00022989"/>
    </source>
</evidence>
<keyword evidence="9" id="KW-1185">Reference proteome</keyword>
<dbReference type="InterPro" id="IPR051258">
    <property type="entry name" value="Diverse_Substrate_Transporter"/>
</dbReference>
<dbReference type="Pfam" id="PF00892">
    <property type="entry name" value="EamA"/>
    <property type="match status" value="1"/>
</dbReference>
<dbReference type="SUPFAM" id="SSF103481">
    <property type="entry name" value="Multidrug resistance efflux transporter EmrE"/>
    <property type="match status" value="2"/>
</dbReference>
<feature type="transmembrane region" description="Helical" evidence="6">
    <location>
        <begin position="131"/>
        <end position="152"/>
    </location>
</feature>
<keyword evidence="5 6" id="KW-0472">Membrane</keyword>
<feature type="transmembrane region" description="Helical" evidence="6">
    <location>
        <begin position="164"/>
        <end position="182"/>
    </location>
</feature>
<feature type="transmembrane region" description="Helical" evidence="6">
    <location>
        <begin position="194"/>
        <end position="212"/>
    </location>
</feature>
<keyword evidence="4 6" id="KW-1133">Transmembrane helix</keyword>
<evidence type="ECO:0000256" key="3">
    <source>
        <dbReference type="ARBA" id="ARBA00022692"/>
    </source>
</evidence>
<dbReference type="InterPro" id="IPR037185">
    <property type="entry name" value="EmrE-like"/>
</dbReference>
<accession>A0ABP9VDF8</accession>
<dbReference type="RefSeq" id="WP_353541786.1">
    <property type="nucleotide sequence ID" value="NZ_BAABRN010000013.1"/>
</dbReference>
<dbReference type="Gene3D" id="1.10.3730.20">
    <property type="match status" value="1"/>
</dbReference>
<evidence type="ECO:0000256" key="2">
    <source>
        <dbReference type="ARBA" id="ARBA00022475"/>
    </source>
</evidence>
<comment type="subcellular location">
    <subcellularLocation>
        <location evidence="1">Cell membrane</location>
        <topology evidence="1">Multi-pass membrane protein</topology>
    </subcellularLocation>
</comment>
<evidence type="ECO:0000256" key="1">
    <source>
        <dbReference type="ARBA" id="ARBA00004651"/>
    </source>
</evidence>
<feature type="transmembrane region" description="Helical" evidence="6">
    <location>
        <begin position="224"/>
        <end position="245"/>
    </location>
</feature>
<evidence type="ECO:0000256" key="6">
    <source>
        <dbReference type="SAM" id="Phobius"/>
    </source>
</evidence>